<keyword evidence="3" id="KW-1003">Cell membrane</keyword>
<dbReference type="Gene3D" id="3.40.50.300">
    <property type="entry name" value="P-loop containing nucleotide triphosphate hydrolases"/>
    <property type="match status" value="1"/>
</dbReference>
<name>A0A318RAL7_PROMR</name>
<dbReference type="GO" id="GO:0005886">
    <property type="term" value="C:plasma membrane"/>
    <property type="evidence" value="ECO:0007669"/>
    <property type="project" value="UniProtKB-SubCell"/>
</dbReference>
<evidence type="ECO:0000313" key="12">
    <source>
        <dbReference type="EMBL" id="PYE02949.1"/>
    </source>
</evidence>
<evidence type="ECO:0000256" key="2">
    <source>
        <dbReference type="ARBA" id="ARBA00022448"/>
    </source>
</evidence>
<evidence type="ECO:0000256" key="1">
    <source>
        <dbReference type="ARBA" id="ARBA00004417"/>
    </source>
</evidence>
<evidence type="ECO:0000256" key="7">
    <source>
        <dbReference type="ARBA" id="ARBA00023004"/>
    </source>
</evidence>
<evidence type="ECO:0000256" key="5">
    <source>
        <dbReference type="ARBA" id="ARBA00022741"/>
    </source>
</evidence>
<protein>
    <recommendedName>
        <fullName evidence="10">ABC-type quaternary amine transporter</fullName>
        <ecNumber evidence="10">7.6.2.9</ecNumber>
    </recommendedName>
</protein>
<dbReference type="PANTHER" id="PTHR42781">
    <property type="entry name" value="SPERMIDINE/PUTRESCINE IMPORT ATP-BINDING PROTEIN POTA"/>
    <property type="match status" value="1"/>
</dbReference>
<comment type="subcellular location">
    <subcellularLocation>
        <location evidence="1">Cell inner membrane</location>
        <topology evidence="1">Peripheral membrane protein</topology>
    </subcellularLocation>
</comment>
<keyword evidence="4" id="KW-0410">Iron transport</keyword>
<keyword evidence="9" id="KW-0472">Membrane</keyword>
<dbReference type="PROSITE" id="PS00211">
    <property type="entry name" value="ABC_TRANSPORTER_1"/>
    <property type="match status" value="1"/>
</dbReference>
<dbReference type="GO" id="GO:0015418">
    <property type="term" value="F:ABC-type quaternary ammonium compound transporting activity"/>
    <property type="evidence" value="ECO:0007669"/>
    <property type="project" value="UniProtKB-EC"/>
</dbReference>
<dbReference type="EC" id="7.6.2.9" evidence="10"/>
<sequence length="354" mass="39898">MLENTELEIQNLWHKFKSNKDSNWVLKDINFSLNTGELVGLLGPSGCGKTTLLRLIAGFEKPNSGFIRKNGQIISDKNYLLLPERRKIGMVFQDYALFPHLNVWDNVCFGITKKKTSIERANWLLNLLGIYEFKGRYPHELSGGQSQRVALARALAPGTSLVLLDEPFCSLDVEVRAKLRLELSSVLKSCSASALLVTHDPQEALAICNRVAVMRKGEILQYSTPVEMVSRPSNDFVGQFALQRNILPIRHFNNSYSTRIGKLNISFDKSISTNSVCMFDKNSILIEPCPNGLFTVMAIEYRVNHYVYTVITDGIKLSVEMGLESKLNIGDNCKVRYILGKEFLVLPEKIKSNF</sequence>
<keyword evidence="8" id="KW-0406">Ion transport</keyword>
<dbReference type="GO" id="GO:0016887">
    <property type="term" value="F:ATP hydrolysis activity"/>
    <property type="evidence" value="ECO:0007669"/>
    <property type="project" value="InterPro"/>
</dbReference>
<keyword evidence="2" id="KW-0813">Transport</keyword>
<evidence type="ECO:0000256" key="4">
    <source>
        <dbReference type="ARBA" id="ARBA00022496"/>
    </source>
</evidence>
<dbReference type="Proteomes" id="UP000247807">
    <property type="component" value="Unassembled WGS sequence"/>
</dbReference>
<evidence type="ECO:0000256" key="8">
    <source>
        <dbReference type="ARBA" id="ARBA00023065"/>
    </source>
</evidence>
<organism evidence="12 13">
    <name type="scientific">Prochlorococcus marinus XMU1408</name>
    <dbReference type="NCBI Taxonomy" id="2213228"/>
    <lineage>
        <taxon>Bacteria</taxon>
        <taxon>Bacillati</taxon>
        <taxon>Cyanobacteriota</taxon>
        <taxon>Cyanophyceae</taxon>
        <taxon>Synechococcales</taxon>
        <taxon>Prochlorococcaceae</taxon>
        <taxon>Prochlorococcus</taxon>
    </lineage>
</organism>
<comment type="caution">
    <text evidence="12">The sequence shown here is derived from an EMBL/GenBank/DDBJ whole genome shotgun (WGS) entry which is preliminary data.</text>
</comment>
<dbReference type="PROSITE" id="PS50893">
    <property type="entry name" value="ABC_TRANSPORTER_2"/>
    <property type="match status" value="1"/>
</dbReference>
<dbReference type="InterPro" id="IPR003439">
    <property type="entry name" value="ABC_transporter-like_ATP-bd"/>
</dbReference>
<evidence type="ECO:0000256" key="6">
    <source>
        <dbReference type="ARBA" id="ARBA00022840"/>
    </source>
</evidence>
<keyword evidence="7" id="KW-0408">Iron</keyword>
<dbReference type="InterPro" id="IPR027417">
    <property type="entry name" value="P-loop_NTPase"/>
</dbReference>
<dbReference type="GO" id="GO:0005524">
    <property type="term" value="F:ATP binding"/>
    <property type="evidence" value="ECO:0007669"/>
    <property type="project" value="UniProtKB-KW"/>
</dbReference>
<dbReference type="InterPro" id="IPR003593">
    <property type="entry name" value="AAA+_ATPase"/>
</dbReference>
<dbReference type="CDD" id="cd03259">
    <property type="entry name" value="ABC_Carb_Solutes_like"/>
    <property type="match status" value="1"/>
</dbReference>
<dbReference type="AlphaFoldDB" id="A0A318RAL7"/>
<dbReference type="GO" id="GO:0015408">
    <property type="term" value="F:ABC-type ferric iron transporter activity"/>
    <property type="evidence" value="ECO:0007669"/>
    <property type="project" value="InterPro"/>
</dbReference>
<dbReference type="FunFam" id="3.40.50.300:FF:000425">
    <property type="entry name" value="Probable ABC transporter, ATP-binding subunit"/>
    <property type="match status" value="1"/>
</dbReference>
<dbReference type="InterPro" id="IPR015853">
    <property type="entry name" value="ABC_transpr_FbpC"/>
</dbReference>
<dbReference type="OrthoDB" id="508204at2"/>
<proteinExistence type="predicted"/>
<dbReference type="InterPro" id="IPR017871">
    <property type="entry name" value="ABC_transporter-like_CS"/>
</dbReference>
<evidence type="ECO:0000256" key="10">
    <source>
        <dbReference type="ARBA" id="ARBA00066388"/>
    </source>
</evidence>
<dbReference type="InterPro" id="IPR050093">
    <property type="entry name" value="ABC_SmlMolc_Importer"/>
</dbReference>
<dbReference type="EMBL" id="QJUE01000002">
    <property type="protein sequence ID" value="PYE02949.1"/>
    <property type="molecule type" value="Genomic_DNA"/>
</dbReference>
<evidence type="ECO:0000259" key="11">
    <source>
        <dbReference type="PROSITE" id="PS50893"/>
    </source>
</evidence>
<reference evidence="12 13" key="1">
    <citation type="journal article" date="2018" name="Appl. Environ. Microbiol.">
        <title>Genome rearrangement shapes Prochlorococcus ecological adaptation.</title>
        <authorList>
            <person name="Yan W."/>
            <person name="Wei S."/>
            <person name="Wang Q."/>
            <person name="Xiao X."/>
            <person name="Zeng Q."/>
            <person name="Jiao N."/>
            <person name="Zhang R."/>
        </authorList>
    </citation>
    <scope>NUCLEOTIDE SEQUENCE [LARGE SCALE GENOMIC DNA]</scope>
    <source>
        <strain evidence="12 13">XMU1408</strain>
    </source>
</reference>
<dbReference type="SUPFAM" id="SSF52540">
    <property type="entry name" value="P-loop containing nucleoside triphosphate hydrolases"/>
    <property type="match status" value="1"/>
</dbReference>
<dbReference type="PANTHER" id="PTHR42781:SF4">
    <property type="entry name" value="SPERMIDINE_PUTRESCINE IMPORT ATP-BINDING PROTEIN POTA"/>
    <property type="match status" value="1"/>
</dbReference>
<feature type="domain" description="ABC transporter" evidence="11">
    <location>
        <begin position="7"/>
        <end position="241"/>
    </location>
</feature>
<dbReference type="SMART" id="SM00382">
    <property type="entry name" value="AAA"/>
    <property type="match status" value="1"/>
</dbReference>
<gene>
    <name evidence="12" type="ORF">DNJ73_04160</name>
</gene>
<dbReference type="Pfam" id="PF00005">
    <property type="entry name" value="ABC_tran"/>
    <property type="match status" value="1"/>
</dbReference>
<keyword evidence="6 12" id="KW-0067">ATP-binding</keyword>
<evidence type="ECO:0000256" key="9">
    <source>
        <dbReference type="ARBA" id="ARBA00023136"/>
    </source>
</evidence>
<evidence type="ECO:0000256" key="3">
    <source>
        <dbReference type="ARBA" id="ARBA00022475"/>
    </source>
</evidence>
<keyword evidence="5" id="KW-0547">Nucleotide-binding</keyword>
<accession>A0A318RAL7</accession>
<evidence type="ECO:0000313" key="13">
    <source>
        <dbReference type="Proteomes" id="UP000247807"/>
    </source>
</evidence>